<keyword evidence="2" id="KW-1185">Reference proteome</keyword>
<organism evidence="1 2">
    <name type="scientific">Thelohanellus kitauei</name>
    <name type="common">Myxosporean</name>
    <dbReference type="NCBI Taxonomy" id="669202"/>
    <lineage>
        <taxon>Eukaryota</taxon>
        <taxon>Metazoa</taxon>
        <taxon>Cnidaria</taxon>
        <taxon>Myxozoa</taxon>
        <taxon>Myxosporea</taxon>
        <taxon>Bivalvulida</taxon>
        <taxon>Platysporina</taxon>
        <taxon>Myxobolidae</taxon>
        <taxon>Thelohanellus</taxon>
    </lineage>
</organism>
<comment type="caution">
    <text evidence="1">The sequence shown here is derived from an EMBL/GenBank/DDBJ whole genome shotgun (WGS) entry which is preliminary data.</text>
</comment>
<name>A0A0C2JUH1_THEKT</name>
<gene>
    <name evidence="1" type="ORF">RF11_13587</name>
</gene>
<protein>
    <submittedName>
        <fullName evidence="1">Uncharacterized protein</fullName>
    </submittedName>
</protein>
<reference evidence="1 2" key="1">
    <citation type="journal article" date="2014" name="Genome Biol. Evol.">
        <title>The genome of the myxosporean Thelohanellus kitauei shows adaptations to nutrient acquisition within its fish host.</title>
        <authorList>
            <person name="Yang Y."/>
            <person name="Xiong J."/>
            <person name="Zhou Z."/>
            <person name="Huo F."/>
            <person name="Miao W."/>
            <person name="Ran C."/>
            <person name="Liu Y."/>
            <person name="Zhang J."/>
            <person name="Feng J."/>
            <person name="Wang M."/>
            <person name="Wang M."/>
            <person name="Wang L."/>
            <person name="Yao B."/>
        </authorList>
    </citation>
    <scope>NUCLEOTIDE SEQUENCE [LARGE SCALE GENOMIC DNA]</scope>
    <source>
        <strain evidence="1">Wuqing</strain>
    </source>
</reference>
<evidence type="ECO:0000313" key="1">
    <source>
        <dbReference type="EMBL" id="KII73028.1"/>
    </source>
</evidence>
<dbReference type="EMBL" id="JWZT01001032">
    <property type="protein sequence ID" value="KII73028.1"/>
    <property type="molecule type" value="Genomic_DNA"/>
</dbReference>
<evidence type="ECO:0000313" key="2">
    <source>
        <dbReference type="Proteomes" id="UP000031668"/>
    </source>
</evidence>
<sequence length="150" mass="16747">MRANILQLSVLHYPRISSANGCLSELILGRDSVECNITFWSIDYVGVVEKENVCEPSVVYDYAAAFNSQSNHPSRRYVGDEREGVFVGASSYERQKQTGPMTLDSSWTCNCLKSPRIQMTGQFDTLGHDSDDLHKLIHMPSSLDKASVIL</sequence>
<accession>A0A0C2JUH1</accession>
<dbReference type="Proteomes" id="UP000031668">
    <property type="component" value="Unassembled WGS sequence"/>
</dbReference>
<dbReference type="AlphaFoldDB" id="A0A0C2JUH1"/>
<proteinExistence type="predicted"/>